<feature type="region of interest" description="Disordered" evidence="1">
    <location>
        <begin position="105"/>
        <end position="129"/>
    </location>
</feature>
<feature type="compositionally biased region" description="Low complexity" evidence="1">
    <location>
        <begin position="224"/>
        <end position="234"/>
    </location>
</feature>
<sequence>FIQQLAELLPLGLRLGAPINTPVCLHIVFDAMRTLQQHEPTLMFDSSLASHISTFASQNDHHQVVESLLQCLRSPKALERHFNPLSIVPSSSAVSDLNKFCSRALTGDERPNSPQKLQTAALSADDRSDSWIPEPPCRAPWLMSCRCPEEKTERLEGWGNSLVTLDGTGIESDIDFVLRSLQHLLTSSSSPCHVVHAAPPGKGGQQLRVSTSFLENPLLRSLTTRRASCSSRSSAAEEGRPTQRLQVVSRKDHRVPNNARADTAEQWNDARITGVDTTSAEKATRALNEAADASLLEFEHSLRPVTDSGRFHFHPFLILPLIYKQAPVSAANVCEYHHEIYSIRESLRALICLKFGDREAAAKVVSDCRPFSASRGIDWSAERSASEATADLGVGHLRSRDSTWKALLDFDINKRPELHIGNLIVADWKNYDNYFFVNFDALLCALRFDLIGAGDSIAQDWIRDVVHRVDTDEQELIVAAVYCRDLEMLRQLRRRSSRMLGYVPQWLENKVERAAAGSAATEVKNIVRMSEPSARCSSRWTGWVAAFMALAS</sequence>
<feature type="region of interest" description="Disordered" evidence="1">
    <location>
        <begin position="224"/>
        <end position="245"/>
    </location>
</feature>
<name>A0A1I8FET5_9PLAT</name>
<proteinExistence type="predicted"/>
<dbReference type="WBParaSite" id="maker-unitig_31151-snap-gene-0.2-mRNA-1">
    <property type="protein sequence ID" value="maker-unitig_31151-snap-gene-0.2-mRNA-1"/>
    <property type="gene ID" value="maker-unitig_31151-snap-gene-0.2"/>
</dbReference>
<evidence type="ECO:0000313" key="3">
    <source>
        <dbReference type="WBParaSite" id="maker-unitig_31151-snap-gene-0.2-mRNA-1"/>
    </source>
</evidence>
<evidence type="ECO:0000313" key="2">
    <source>
        <dbReference type="Proteomes" id="UP000095280"/>
    </source>
</evidence>
<protein>
    <submittedName>
        <fullName evidence="3">Spatacsin_C domain-containing protein</fullName>
    </submittedName>
</protein>
<accession>A0A1I8FET5</accession>
<evidence type="ECO:0000256" key="1">
    <source>
        <dbReference type="SAM" id="MobiDB-lite"/>
    </source>
</evidence>
<feature type="compositionally biased region" description="Polar residues" evidence="1">
    <location>
        <begin position="112"/>
        <end position="121"/>
    </location>
</feature>
<reference evidence="3" key="1">
    <citation type="submission" date="2016-11" db="UniProtKB">
        <authorList>
            <consortium name="WormBaseParasite"/>
        </authorList>
    </citation>
    <scope>IDENTIFICATION</scope>
</reference>
<keyword evidence="2" id="KW-1185">Reference proteome</keyword>
<organism evidence="2 3">
    <name type="scientific">Macrostomum lignano</name>
    <dbReference type="NCBI Taxonomy" id="282301"/>
    <lineage>
        <taxon>Eukaryota</taxon>
        <taxon>Metazoa</taxon>
        <taxon>Spiralia</taxon>
        <taxon>Lophotrochozoa</taxon>
        <taxon>Platyhelminthes</taxon>
        <taxon>Rhabditophora</taxon>
        <taxon>Macrostomorpha</taxon>
        <taxon>Macrostomida</taxon>
        <taxon>Macrostomidae</taxon>
        <taxon>Macrostomum</taxon>
    </lineage>
</organism>
<dbReference type="AlphaFoldDB" id="A0A1I8FET5"/>
<dbReference type="Proteomes" id="UP000095280">
    <property type="component" value="Unplaced"/>
</dbReference>